<feature type="domain" description="ATPase AAA-type core" evidence="1">
    <location>
        <begin position="20"/>
        <end position="85"/>
    </location>
</feature>
<organism evidence="2 3">
    <name type="scientific">Gigaspora rosea</name>
    <dbReference type="NCBI Taxonomy" id="44941"/>
    <lineage>
        <taxon>Eukaryota</taxon>
        <taxon>Fungi</taxon>
        <taxon>Fungi incertae sedis</taxon>
        <taxon>Mucoromycota</taxon>
        <taxon>Glomeromycotina</taxon>
        <taxon>Glomeromycetes</taxon>
        <taxon>Diversisporales</taxon>
        <taxon>Gigasporaceae</taxon>
        <taxon>Gigaspora</taxon>
    </lineage>
</organism>
<keyword evidence="3" id="KW-1185">Reference proteome</keyword>
<dbReference type="Proteomes" id="UP000266673">
    <property type="component" value="Unassembled WGS sequence"/>
</dbReference>
<evidence type="ECO:0000313" key="3">
    <source>
        <dbReference type="Proteomes" id="UP000266673"/>
    </source>
</evidence>
<dbReference type="InterPro" id="IPR027417">
    <property type="entry name" value="P-loop_NTPase"/>
</dbReference>
<dbReference type="Pfam" id="PF00004">
    <property type="entry name" value="AAA"/>
    <property type="match status" value="1"/>
</dbReference>
<dbReference type="GO" id="GO:0016887">
    <property type="term" value="F:ATP hydrolysis activity"/>
    <property type="evidence" value="ECO:0007669"/>
    <property type="project" value="InterPro"/>
</dbReference>
<dbReference type="InterPro" id="IPR003959">
    <property type="entry name" value="ATPase_AAA_core"/>
</dbReference>
<dbReference type="STRING" id="44941.A0A397TVP4"/>
<dbReference type="AlphaFoldDB" id="A0A397TVP4"/>
<dbReference type="SUPFAM" id="SSF52540">
    <property type="entry name" value="P-loop containing nucleoside triphosphate hydrolases"/>
    <property type="match status" value="1"/>
</dbReference>
<sequence>MDHPVMLEDNLSKTLEIGYTWNAILLLDEADIYLERRSTSDLNRNMMVCVFLRLLEYYKGILFLTTNRGKNFDDAIRSRISIFLHYPTLSKDDKLNIWKNFVRRANLSLEVNEQLAEHELNGREIRNIFHISRMIADSKEEELTTSLIIDIINEYKSGLDKLDD</sequence>
<dbReference type="GO" id="GO:0005524">
    <property type="term" value="F:ATP binding"/>
    <property type="evidence" value="ECO:0007669"/>
    <property type="project" value="InterPro"/>
</dbReference>
<proteinExistence type="predicted"/>
<dbReference type="EMBL" id="QKWP01002777">
    <property type="protein sequence ID" value="RIB02195.1"/>
    <property type="molecule type" value="Genomic_DNA"/>
</dbReference>
<evidence type="ECO:0000313" key="2">
    <source>
        <dbReference type="EMBL" id="RIB02195.1"/>
    </source>
</evidence>
<name>A0A397TVP4_9GLOM</name>
<dbReference type="OrthoDB" id="2350153at2759"/>
<gene>
    <name evidence="2" type="ORF">C2G38_2025407</name>
</gene>
<reference evidence="2 3" key="1">
    <citation type="submission" date="2018-06" db="EMBL/GenBank/DDBJ databases">
        <title>Comparative genomics reveals the genomic features of Rhizophagus irregularis, R. cerebriforme, R. diaphanum and Gigaspora rosea, and their symbiotic lifestyle signature.</title>
        <authorList>
            <person name="Morin E."/>
            <person name="San Clemente H."/>
            <person name="Chen E.C.H."/>
            <person name="De La Providencia I."/>
            <person name="Hainaut M."/>
            <person name="Kuo A."/>
            <person name="Kohler A."/>
            <person name="Murat C."/>
            <person name="Tang N."/>
            <person name="Roy S."/>
            <person name="Loubradou J."/>
            <person name="Henrissat B."/>
            <person name="Grigoriev I.V."/>
            <person name="Corradi N."/>
            <person name="Roux C."/>
            <person name="Martin F.M."/>
        </authorList>
    </citation>
    <scope>NUCLEOTIDE SEQUENCE [LARGE SCALE GENOMIC DNA]</scope>
    <source>
        <strain evidence="2 3">DAOM 194757</strain>
    </source>
</reference>
<dbReference type="PANTHER" id="PTHR46411">
    <property type="entry name" value="FAMILY ATPASE, PUTATIVE-RELATED"/>
    <property type="match status" value="1"/>
</dbReference>
<evidence type="ECO:0000259" key="1">
    <source>
        <dbReference type="Pfam" id="PF00004"/>
    </source>
</evidence>
<protein>
    <recommendedName>
        <fullName evidence="1">ATPase AAA-type core domain-containing protein</fullName>
    </recommendedName>
</protein>
<comment type="caution">
    <text evidence="2">The sequence shown here is derived from an EMBL/GenBank/DDBJ whole genome shotgun (WGS) entry which is preliminary data.</text>
</comment>
<dbReference type="PANTHER" id="PTHR46411:SF3">
    <property type="entry name" value="AAA+ ATPASE DOMAIN-CONTAINING PROTEIN"/>
    <property type="match status" value="1"/>
</dbReference>
<accession>A0A397TVP4</accession>
<dbReference type="Gene3D" id="3.40.50.300">
    <property type="entry name" value="P-loop containing nucleotide triphosphate hydrolases"/>
    <property type="match status" value="1"/>
</dbReference>